<gene>
    <name evidence="2" type="ORF">Pan181_44030</name>
</gene>
<evidence type="ECO:0000313" key="3">
    <source>
        <dbReference type="Proteomes" id="UP000315750"/>
    </source>
</evidence>
<dbReference type="Proteomes" id="UP000315750">
    <property type="component" value="Chromosome"/>
</dbReference>
<accession>A0A518ATW4</accession>
<sequence>MDSSGKLMQSAEREGKQAWPVKVLYQKPTTMGTRVTSTTHKKPAG</sequence>
<protein>
    <submittedName>
        <fullName evidence="2">Uncharacterized protein</fullName>
    </submittedName>
</protein>
<evidence type="ECO:0000313" key="2">
    <source>
        <dbReference type="EMBL" id="QDU58171.1"/>
    </source>
</evidence>
<reference evidence="2 3" key="1">
    <citation type="submission" date="2019-02" db="EMBL/GenBank/DDBJ databases">
        <title>Deep-cultivation of Planctomycetes and their phenomic and genomic characterization uncovers novel biology.</title>
        <authorList>
            <person name="Wiegand S."/>
            <person name="Jogler M."/>
            <person name="Boedeker C."/>
            <person name="Pinto D."/>
            <person name="Vollmers J."/>
            <person name="Rivas-Marin E."/>
            <person name="Kohn T."/>
            <person name="Peeters S.H."/>
            <person name="Heuer A."/>
            <person name="Rast P."/>
            <person name="Oberbeckmann S."/>
            <person name="Bunk B."/>
            <person name="Jeske O."/>
            <person name="Meyerdierks A."/>
            <person name="Storesund J.E."/>
            <person name="Kallscheuer N."/>
            <person name="Luecker S."/>
            <person name="Lage O.M."/>
            <person name="Pohl T."/>
            <person name="Merkel B.J."/>
            <person name="Hornburger P."/>
            <person name="Mueller R.-W."/>
            <person name="Bruemmer F."/>
            <person name="Labrenz M."/>
            <person name="Spormann A.M."/>
            <person name="Op den Camp H."/>
            <person name="Overmann J."/>
            <person name="Amann R."/>
            <person name="Jetten M.S.M."/>
            <person name="Mascher T."/>
            <person name="Medema M.H."/>
            <person name="Devos D.P."/>
            <person name="Kaster A.-K."/>
            <person name="Ovreas L."/>
            <person name="Rohde M."/>
            <person name="Galperin M.Y."/>
            <person name="Jogler C."/>
        </authorList>
    </citation>
    <scope>NUCLEOTIDE SEQUENCE [LARGE SCALE GENOMIC DNA]</scope>
    <source>
        <strain evidence="2 3">Pan181</strain>
    </source>
</reference>
<dbReference type="KEGG" id="amuc:Pan181_44030"/>
<feature type="region of interest" description="Disordered" evidence="1">
    <location>
        <begin position="1"/>
        <end position="21"/>
    </location>
</feature>
<evidence type="ECO:0000256" key="1">
    <source>
        <dbReference type="SAM" id="MobiDB-lite"/>
    </source>
</evidence>
<keyword evidence="3" id="KW-1185">Reference proteome</keyword>
<dbReference type="EMBL" id="CP036278">
    <property type="protein sequence ID" value="QDU58171.1"/>
    <property type="molecule type" value="Genomic_DNA"/>
</dbReference>
<name>A0A518ATW4_9BACT</name>
<organism evidence="2 3">
    <name type="scientific">Aeoliella mucimassa</name>
    <dbReference type="NCBI Taxonomy" id="2527972"/>
    <lineage>
        <taxon>Bacteria</taxon>
        <taxon>Pseudomonadati</taxon>
        <taxon>Planctomycetota</taxon>
        <taxon>Planctomycetia</taxon>
        <taxon>Pirellulales</taxon>
        <taxon>Lacipirellulaceae</taxon>
        <taxon>Aeoliella</taxon>
    </lineage>
</organism>
<dbReference type="AlphaFoldDB" id="A0A518ATW4"/>
<proteinExistence type="predicted"/>